<dbReference type="InterPro" id="IPR013482">
    <property type="entry name" value="Molybde_CF_guanTrfase"/>
</dbReference>
<feature type="binding site" evidence="8">
    <location>
        <position position="93"/>
    </location>
    <ligand>
        <name>GTP</name>
        <dbReference type="ChEBI" id="CHEBI:37565"/>
    </ligand>
</feature>
<sequence>MTLLGVVLAGGRSRRFGSDKAAALLDARSLLEHAVASLTPHVREIVVAGRSDPRWCSVDDAPQPGLGPLGGICGALRHARVRGHAAILCVPCDMPRLPPGLLALLAHANGAAYTAQAPVIARWPVTELDRLEEHMAADGDRALTRWARSIGAQAIAWPEPLANINRPADLAALS</sequence>
<gene>
    <name evidence="8" type="primary">mobA</name>
    <name evidence="10" type="ORF">FHT01_002028</name>
</gene>
<dbReference type="RefSeq" id="WP_140046842.1">
    <property type="nucleotide sequence ID" value="NZ_BAAAEV010000001.1"/>
</dbReference>
<evidence type="ECO:0000259" key="9">
    <source>
        <dbReference type="Pfam" id="PF12804"/>
    </source>
</evidence>
<keyword evidence="4 8" id="KW-0547">Nucleotide-binding</keyword>
<keyword evidence="3 8" id="KW-0479">Metal-binding</keyword>
<keyword evidence="1 8" id="KW-0963">Cytoplasm</keyword>
<dbReference type="Pfam" id="PF12804">
    <property type="entry name" value="NTP_transf_3"/>
    <property type="match status" value="1"/>
</dbReference>
<accession>A0ABX0U4A0</accession>
<evidence type="ECO:0000313" key="10">
    <source>
        <dbReference type="EMBL" id="NIJ24486.1"/>
    </source>
</evidence>
<feature type="domain" description="MobA-like NTP transferase" evidence="9">
    <location>
        <begin position="5"/>
        <end position="144"/>
    </location>
</feature>
<proteinExistence type="inferred from homology"/>
<evidence type="ECO:0000256" key="6">
    <source>
        <dbReference type="ARBA" id="ARBA00023134"/>
    </source>
</evidence>
<keyword evidence="11" id="KW-1185">Reference proteome</keyword>
<feature type="binding site" evidence="8">
    <location>
        <position position="20"/>
    </location>
    <ligand>
        <name>GTP</name>
        <dbReference type="ChEBI" id="CHEBI:37565"/>
    </ligand>
</feature>
<dbReference type="PANTHER" id="PTHR19136">
    <property type="entry name" value="MOLYBDENUM COFACTOR GUANYLYLTRANSFERASE"/>
    <property type="match status" value="1"/>
</dbReference>
<comment type="catalytic activity">
    <reaction evidence="8">
        <text>Mo-molybdopterin + GTP + H(+) = Mo-molybdopterin guanine dinucleotide + diphosphate</text>
        <dbReference type="Rhea" id="RHEA:34243"/>
        <dbReference type="ChEBI" id="CHEBI:15378"/>
        <dbReference type="ChEBI" id="CHEBI:33019"/>
        <dbReference type="ChEBI" id="CHEBI:37565"/>
        <dbReference type="ChEBI" id="CHEBI:71302"/>
        <dbReference type="ChEBI" id="CHEBI:71310"/>
        <dbReference type="EC" id="2.7.7.77"/>
    </reaction>
</comment>
<evidence type="ECO:0000256" key="4">
    <source>
        <dbReference type="ARBA" id="ARBA00022741"/>
    </source>
</evidence>
<reference evidence="10 11" key="1">
    <citation type="submission" date="2020-03" db="EMBL/GenBank/DDBJ databases">
        <title>Genomic Encyclopedia of Type Strains, Phase IV (KMG-IV): sequencing the most valuable type-strain genomes for metagenomic binning, comparative biology and taxonomic classification.</title>
        <authorList>
            <person name="Goeker M."/>
        </authorList>
    </citation>
    <scope>NUCLEOTIDE SEQUENCE [LARGE SCALE GENOMIC DNA]</scope>
    <source>
        <strain evidence="10 11">DSM 22753</strain>
    </source>
</reference>
<comment type="subunit">
    <text evidence="8">Monomer.</text>
</comment>
<keyword evidence="5 8" id="KW-0460">Magnesium</keyword>
<dbReference type="Proteomes" id="UP000788153">
    <property type="component" value="Unassembled WGS sequence"/>
</dbReference>
<dbReference type="GO" id="GO:0061603">
    <property type="term" value="F:molybdenum cofactor guanylyltransferase activity"/>
    <property type="evidence" value="ECO:0007669"/>
    <property type="project" value="UniProtKB-EC"/>
</dbReference>
<dbReference type="InterPro" id="IPR025877">
    <property type="entry name" value="MobA-like_NTP_Trfase"/>
</dbReference>
<comment type="caution">
    <text evidence="8">Lacks conserved residue(s) required for the propagation of feature annotation.</text>
</comment>
<dbReference type="EMBL" id="JAASQP010000001">
    <property type="protein sequence ID" value="NIJ24486.1"/>
    <property type="molecule type" value="Genomic_DNA"/>
</dbReference>
<comment type="cofactor">
    <cofactor evidence="8">
        <name>Mg(2+)</name>
        <dbReference type="ChEBI" id="CHEBI:18420"/>
    </cofactor>
</comment>
<dbReference type="InterPro" id="IPR029044">
    <property type="entry name" value="Nucleotide-diphossugar_trans"/>
</dbReference>
<evidence type="ECO:0000256" key="7">
    <source>
        <dbReference type="ARBA" id="ARBA00023150"/>
    </source>
</evidence>
<keyword evidence="7 8" id="KW-0501">Molybdenum cofactor biosynthesis</keyword>
<keyword evidence="10" id="KW-0548">Nucleotidyltransferase</keyword>
<feature type="binding site" evidence="8">
    <location>
        <position position="93"/>
    </location>
    <ligand>
        <name>Mg(2+)</name>
        <dbReference type="ChEBI" id="CHEBI:18420"/>
    </ligand>
</feature>
<organism evidence="10 11">
    <name type="scientific">Sphingomonas japonica</name>
    <dbReference type="NCBI Taxonomy" id="511662"/>
    <lineage>
        <taxon>Bacteria</taxon>
        <taxon>Pseudomonadati</taxon>
        <taxon>Pseudomonadota</taxon>
        <taxon>Alphaproteobacteria</taxon>
        <taxon>Sphingomonadales</taxon>
        <taxon>Sphingomonadaceae</taxon>
        <taxon>Sphingomonas</taxon>
    </lineage>
</organism>
<evidence type="ECO:0000256" key="2">
    <source>
        <dbReference type="ARBA" id="ARBA00022679"/>
    </source>
</evidence>
<dbReference type="HAMAP" id="MF_00316">
    <property type="entry name" value="MobA"/>
    <property type="match status" value="1"/>
</dbReference>
<feature type="binding site" evidence="8">
    <location>
        <begin position="8"/>
        <end position="10"/>
    </location>
    <ligand>
        <name>GTP</name>
        <dbReference type="ChEBI" id="CHEBI:37565"/>
    </ligand>
</feature>
<evidence type="ECO:0000256" key="1">
    <source>
        <dbReference type="ARBA" id="ARBA00022490"/>
    </source>
</evidence>
<evidence type="ECO:0000256" key="3">
    <source>
        <dbReference type="ARBA" id="ARBA00022723"/>
    </source>
</evidence>
<keyword evidence="6 8" id="KW-0342">GTP-binding</keyword>
<comment type="similarity">
    <text evidence="8">Belongs to the MobA family.</text>
</comment>
<keyword evidence="2 8" id="KW-0808">Transferase</keyword>
<evidence type="ECO:0000256" key="5">
    <source>
        <dbReference type="ARBA" id="ARBA00022842"/>
    </source>
</evidence>
<protein>
    <recommendedName>
        <fullName evidence="8">Molybdenum cofactor guanylyltransferase</fullName>
        <shortName evidence="8">MoCo guanylyltransferase</shortName>
        <ecNumber evidence="8">2.7.7.77</ecNumber>
    </recommendedName>
    <alternativeName>
        <fullName evidence="8">GTP:molybdopterin guanylyltransferase</fullName>
    </alternativeName>
    <alternativeName>
        <fullName evidence="8">Mo-MPT guanylyltransferase</fullName>
    </alternativeName>
    <alternativeName>
        <fullName evidence="8">Molybdopterin guanylyltransferase</fullName>
    </alternativeName>
    <alternativeName>
        <fullName evidence="8">Molybdopterin-guanine dinucleotide synthase</fullName>
        <shortName evidence="8">MGD synthase</shortName>
    </alternativeName>
</protein>
<comment type="caution">
    <text evidence="10">The sequence shown here is derived from an EMBL/GenBank/DDBJ whole genome shotgun (WGS) entry which is preliminary data.</text>
</comment>
<comment type="domain">
    <text evidence="8">The N-terminal domain determines nucleotide recognition and specific binding, while the C-terminal domain determines the specific binding to the target protein.</text>
</comment>
<name>A0ABX0U4A0_9SPHN</name>
<feature type="binding site" evidence="8">
    <location>
        <position position="59"/>
    </location>
    <ligand>
        <name>GTP</name>
        <dbReference type="ChEBI" id="CHEBI:37565"/>
    </ligand>
</feature>
<evidence type="ECO:0000313" key="11">
    <source>
        <dbReference type="Proteomes" id="UP000788153"/>
    </source>
</evidence>
<dbReference type="SUPFAM" id="SSF53448">
    <property type="entry name" value="Nucleotide-diphospho-sugar transferases"/>
    <property type="match status" value="1"/>
</dbReference>
<comment type="function">
    <text evidence="8">Transfers a GMP moiety from GTP to Mo-molybdopterin (Mo-MPT) cofactor (Moco or molybdenum cofactor) to form Mo-molybdopterin guanine dinucleotide (Mo-MGD) cofactor.</text>
</comment>
<evidence type="ECO:0000256" key="8">
    <source>
        <dbReference type="HAMAP-Rule" id="MF_00316"/>
    </source>
</evidence>
<dbReference type="CDD" id="cd02503">
    <property type="entry name" value="MobA"/>
    <property type="match status" value="1"/>
</dbReference>
<dbReference type="Gene3D" id="3.90.550.10">
    <property type="entry name" value="Spore Coat Polysaccharide Biosynthesis Protein SpsA, Chain A"/>
    <property type="match status" value="1"/>
</dbReference>
<dbReference type="PANTHER" id="PTHR19136:SF81">
    <property type="entry name" value="MOLYBDENUM COFACTOR GUANYLYLTRANSFERASE"/>
    <property type="match status" value="1"/>
</dbReference>
<comment type="subcellular location">
    <subcellularLocation>
        <location evidence="8">Cytoplasm</location>
    </subcellularLocation>
</comment>
<dbReference type="EC" id="2.7.7.77" evidence="8"/>